<keyword evidence="1" id="KW-1133">Transmembrane helix</keyword>
<keyword evidence="1" id="KW-0812">Transmembrane</keyword>
<feature type="transmembrane region" description="Helical" evidence="1">
    <location>
        <begin position="143"/>
        <end position="166"/>
    </location>
</feature>
<feature type="transmembrane region" description="Helical" evidence="1">
    <location>
        <begin position="12"/>
        <end position="36"/>
    </location>
</feature>
<dbReference type="EMBL" id="CP014060">
    <property type="protein sequence ID" value="AMG39568.1"/>
    <property type="molecule type" value="Genomic_DNA"/>
</dbReference>
<feature type="transmembrane region" description="Helical" evidence="1">
    <location>
        <begin position="48"/>
        <end position="69"/>
    </location>
</feature>
<dbReference type="AlphaFoldDB" id="A0A0X8P466"/>
<dbReference type="PROSITE" id="PS50924">
    <property type="entry name" value="MHYT"/>
    <property type="match status" value="1"/>
</dbReference>
<feature type="transmembrane region" description="Helical" evidence="1">
    <location>
        <begin position="115"/>
        <end position="137"/>
    </location>
</feature>
<feature type="transmembrane region" description="Helical" evidence="1">
    <location>
        <begin position="218"/>
        <end position="238"/>
    </location>
</feature>
<dbReference type="PANTHER" id="PTHR35152">
    <property type="entry name" value="DOMAIN SIGNALLING PROTEIN, PUTATIVE (AFU_ORTHOLOGUE AFUA_5G11310)-RELATED"/>
    <property type="match status" value="1"/>
</dbReference>
<organism evidence="3 4">
    <name type="scientific">Alcaligenes xylosoxydans xylosoxydans</name>
    <name type="common">Achromobacter xylosoxidans</name>
    <dbReference type="NCBI Taxonomy" id="85698"/>
    <lineage>
        <taxon>Bacteria</taxon>
        <taxon>Pseudomonadati</taxon>
        <taxon>Pseudomonadota</taxon>
        <taxon>Betaproteobacteria</taxon>
        <taxon>Burkholderiales</taxon>
        <taxon>Alcaligenaceae</taxon>
        <taxon>Achromobacter</taxon>
    </lineage>
</organism>
<dbReference type="Pfam" id="PF03707">
    <property type="entry name" value="MHYT"/>
    <property type="match status" value="2"/>
</dbReference>
<dbReference type="GO" id="GO:0016020">
    <property type="term" value="C:membrane"/>
    <property type="evidence" value="ECO:0007669"/>
    <property type="project" value="UniProtKB-UniRule"/>
</dbReference>
<sequence>MNPGDIVPLSFNAGLVALSFLIAALGSYVALLAAVGIRAEMQDGEIRIGYIIIGALAMGGVGIWSMHFIGMQAQDLPFAVGYQVGLTALSFLVAAGFSGWAFWYVGRDRFTFMRCVVGGLAAGLGVAAMHYVGISAMRMPAVFIWNLPMVVLSVFIAVVAASAALWLAFNTQNEFQRIAAAILMAIAVCGMHYTGAAAGTVVCTTPRDFSSMHIGGVMLPYIAFALSFVMLLVMRWHLQRASRRFRARLAQRIDSIIESAPVVDPGRTPGSTLGPG</sequence>
<dbReference type="InterPro" id="IPR005330">
    <property type="entry name" value="MHYT_dom"/>
</dbReference>
<feature type="transmembrane region" description="Helical" evidence="1">
    <location>
        <begin position="81"/>
        <end position="103"/>
    </location>
</feature>
<keyword evidence="1" id="KW-0472">Membrane</keyword>
<feature type="domain" description="MHYT" evidence="2">
    <location>
        <begin position="11"/>
        <end position="202"/>
    </location>
</feature>
<dbReference type="Proteomes" id="UP000060602">
    <property type="component" value="Chromosome"/>
</dbReference>
<proteinExistence type="predicted"/>
<feature type="transmembrane region" description="Helical" evidence="1">
    <location>
        <begin position="178"/>
        <end position="198"/>
    </location>
</feature>
<evidence type="ECO:0000313" key="3">
    <source>
        <dbReference type="EMBL" id="AMG39568.1"/>
    </source>
</evidence>
<evidence type="ECO:0000256" key="1">
    <source>
        <dbReference type="PROSITE-ProRule" id="PRU00244"/>
    </source>
</evidence>
<reference evidence="4" key="1">
    <citation type="submission" date="2015-12" db="EMBL/GenBank/DDBJ databases">
        <title>FDA dAtabase for Regulatory Grade micrObial Sequences (FDA-ARGOS): Supporting development and validation of Infectious Disease Dx tests.</title>
        <authorList>
            <person name="Case J."/>
            <person name="Tallon L."/>
            <person name="Sadzewicz L."/>
            <person name="Sengamalay N."/>
            <person name="Ott S."/>
            <person name="Godinez A."/>
            <person name="Nagaraj S."/>
            <person name="Nadendla S."/>
            <person name="Sichtig H."/>
        </authorList>
    </citation>
    <scope>NUCLEOTIDE SEQUENCE [LARGE SCALE GENOMIC DNA]</scope>
    <source>
        <strain evidence="4">FDAARGOS_147</strain>
    </source>
</reference>
<protein>
    <submittedName>
        <fullName evidence="3">Signal protein</fullName>
    </submittedName>
</protein>
<dbReference type="PANTHER" id="PTHR35152:SF1">
    <property type="entry name" value="DOMAIN SIGNALLING PROTEIN, PUTATIVE (AFU_ORTHOLOGUE AFUA_5G11310)-RELATED"/>
    <property type="match status" value="1"/>
</dbReference>
<evidence type="ECO:0000259" key="2">
    <source>
        <dbReference type="PROSITE" id="PS50924"/>
    </source>
</evidence>
<dbReference type="RefSeq" id="WP_061073911.1">
    <property type="nucleotide sequence ID" value="NZ_CP014060.2"/>
</dbReference>
<gene>
    <name evidence="3" type="ORF">AL504_28355</name>
</gene>
<accession>A0A0X8P466</accession>
<evidence type="ECO:0000313" key="4">
    <source>
        <dbReference type="Proteomes" id="UP000060602"/>
    </source>
</evidence>
<name>A0A0X8P466_ALCXX</name>